<evidence type="ECO:0000313" key="2">
    <source>
        <dbReference type="Proteomes" id="UP001196413"/>
    </source>
</evidence>
<organism evidence="1 2">
    <name type="scientific">Parelaphostrongylus tenuis</name>
    <name type="common">Meningeal worm</name>
    <dbReference type="NCBI Taxonomy" id="148309"/>
    <lineage>
        <taxon>Eukaryota</taxon>
        <taxon>Metazoa</taxon>
        <taxon>Ecdysozoa</taxon>
        <taxon>Nematoda</taxon>
        <taxon>Chromadorea</taxon>
        <taxon>Rhabditida</taxon>
        <taxon>Rhabditina</taxon>
        <taxon>Rhabditomorpha</taxon>
        <taxon>Strongyloidea</taxon>
        <taxon>Metastrongylidae</taxon>
        <taxon>Parelaphostrongylus</taxon>
    </lineage>
</organism>
<accession>A0AAD5MX57</accession>
<dbReference type="AlphaFoldDB" id="A0AAD5MX57"/>
<gene>
    <name evidence="1" type="ORF">KIN20_012581</name>
</gene>
<dbReference type="EMBL" id="JAHQIW010002403">
    <property type="protein sequence ID" value="KAJ1355249.1"/>
    <property type="molecule type" value="Genomic_DNA"/>
</dbReference>
<dbReference type="Proteomes" id="UP001196413">
    <property type="component" value="Unassembled WGS sequence"/>
</dbReference>
<name>A0AAD5MX57_PARTN</name>
<evidence type="ECO:0000313" key="1">
    <source>
        <dbReference type="EMBL" id="KAJ1355249.1"/>
    </source>
</evidence>
<keyword evidence="2" id="KW-1185">Reference proteome</keyword>
<proteinExistence type="predicted"/>
<protein>
    <submittedName>
        <fullName evidence="1">Uncharacterized protein</fullName>
    </submittedName>
</protein>
<comment type="caution">
    <text evidence="1">The sequence shown here is derived from an EMBL/GenBank/DDBJ whole genome shotgun (WGS) entry which is preliminary data.</text>
</comment>
<sequence>MVLLRHLYRLVMKTVFDVLEKQGRSALLPNFVIPNILSNYKGCVIASQTVTGICPPHGTHQKMTCEKVAAAINGTHLSMSETLKV</sequence>
<reference evidence="1" key="1">
    <citation type="submission" date="2021-06" db="EMBL/GenBank/DDBJ databases">
        <title>Parelaphostrongylus tenuis whole genome reference sequence.</title>
        <authorList>
            <person name="Garwood T.J."/>
            <person name="Larsen P.A."/>
            <person name="Fountain-Jones N.M."/>
            <person name="Garbe J.R."/>
            <person name="Macchietto M.G."/>
            <person name="Kania S.A."/>
            <person name="Gerhold R.W."/>
            <person name="Richards J.E."/>
            <person name="Wolf T.M."/>
        </authorList>
    </citation>
    <scope>NUCLEOTIDE SEQUENCE</scope>
    <source>
        <strain evidence="1">MNPRO001-30</strain>
        <tissue evidence="1">Meninges</tissue>
    </source>
</reference>